<dbReference type="EMBL" id="GFTR01000402">
    <property type="protein sequence ID" value="JAW16024.1"/>
    <property type="molecule type" value="Transcribed_RNA"/>
</dbReference>
<sequence>MGTFPLAPCSIVVSSLAIASSWSYNMANTNIPNRLLSITRIMQCIILDCLTVISLLQPGQAWTQDIITKIKA</sequence>
<accession>A0A224XXJ2</accession>
<proteinExistence type="predicted"/>
<dbReference type="AlphaFoldDB" id="A0A224XXJ2"/>
<name>A0A224XXJ2_9HEMI</name>
<evidence type="ECO:0000313" key="1">
    <source>
        <dbReference type="EMBL" id="JAW16024.1"/>
    </source>
</evidence>
<organism evidence="1">
    <name type="scientific">Panstrongylus lignarius</name>
    <dbReference type="NCBI Taxonomy" id="156445"/>
    <lineage>
        <taxon>Eukaryota</taxon>
        <taxon>Metazoa</taxon>
        <taxon>Ecdysozoa</taxon>
        <taxon>Arthropoda</taxon>
        <taxon>Hexapoda</taxon>
        <taxon>Insecta</taxon>
        <taxon>Pterygota</taxon>
        <taxon>Neoptera</taxon>
        <taxon>Paraneoptera</taxon>
        <taxon>Hemiptera</taxon>
        <taxon>Heteroptera</taxon>
        <taxon>Panheteroptera</taxon>
        <taxon>Cimicomorpha</taxon>
        <taxon>Reduviidae</taxon>
        <taxon>Triatominae</taxon>
        <taxon>Panstrongylus</taxon>
    </lineage>
</organism>
<protein>
    <submittedName>
        <fullName evidence="1">Putative secreted protein</fullName>
    </submittedName>
</protein>
<reference evidence="1" key="1">
    <citation type="journal article" date="2018" name="PLoS Negl. Trop. Dis.">
        <title>An insight into the salivary gland and fat body transcriptome of Panstrongylus lignarius (Hemiptera: Heteroptera), the main vector of Chagas disease in Peru.</title>
        <authorList>
            <person name="Nevoa J.C."/>
            <person name="Mendes M.T."/>
            <person name="da Silva M.V."/>
            <person name="Soares S.C."/>
            <person name="Oliveira C.J.F."/>
            <person name="Ribeiro J.M.C."/>
        </authorList>
    </citation>
    <scope>NUCLEOTIDE SEQUENCE</scope>
</reference>